<dbReference type="AlphaFoldDB" id="A0A1R4KJJ9"/>
<evidence type="ECO:0000256" key="8">
    <source>
        <dbReference type="ARBA" id="ARBA00022679"/>
    </source>
</evidence>
<evidence type="ECO:0000256" key="4">
    <source>
        <dbReference type="ARBA" id="ARBA00008519"/>
    </source>
</evidence>
<evidence type="ECO:0000256" key="1">
    <source>
        <dbReference type="ARBA" id="ARBA00001933"/>
    </source>
</evidence>
<evidence type="ECO:0000256" key="6">
    <source>
        <dbReference type="ARBA" id="ARBA00012331"/>
    </source>
</evidence>
<accession>A0A1R4KJJ9</accession>
<evidence type="ECO:0000256" key="7">
    <source>
        <dbReference type="ARBA" id="ARBA00016985"/>
    </source>
</evidence>
<keyword evidence="8 11" id="KW-0808">Transferase</keyword>
<dbReference type="InterPro" id="IPR001926">
    <property type="entry name" value="TrpB-like_PALP"/>
</dbReference>
<organism evidence="11 12">
    <name type="scientific">Luteococcus japonicus LSP_Lj1</name>
    <dbReference type="NCBI Taxonomy" id="1255658"/>
    <lineage>
        <taxon>Bacteria</taxon>
        <taxon>Bacillati</taxon>
        <taxon>Actinomycetota</taxon>
        <taxon>Actinomycetes</taxon>
        <taxon>Propionibacteriales</taxon>
        <taxon>Propionibacteriaceae</taxon>
        <taxon>Luteococcus</taxon>
    </lineage>
</organism>
<evidence type="ECO:0000256" key="5">
    <source>
        <dbReference type="ARBA" id="ARBA00011738"/>
    </source>
</evidence>
<name>A0A1R4KJJ9_9ACTN</name>
<dbReference type="InterPro" id="IPR050214">
    <property type="entry name" value="Cys_Synth/Cystath_Beta-Synth"/>
</dbReference>
<evidence type="ECO:0000313" key="12">
    <source>
        <dbReference type="Proteomes" id="UP000188342"/>
    </source>
</evidence>
<dbReference type="PROSITE" id="PS00901">
    <property type="entry name" value="CYS_SYNTHASE"/>
    <property type="match status" value="1"/>
</dbReference>
<evidence type="ECO:0000313" key="11">
    <source>
        <dbReference type="EMBL" id="SJN44367.1"/>
    </source>
</evidence>
<keyword evidence="12" id="KW-1185">Reference proteome</keyword>
<sequence>MWVTPEPRDDLSQLVGNTPVLRLHRLYEAPHAALFAKLEQFNPGGSAKDRSAQSMLDDALASGRLQPGGTVVESSSGNLGVALARACTLADIHFVCVVDSRANRATVDTIRALGGRISLVTEPDPRTGDLLTARHQRVADLVEEIPGAVNLNQYGNPANPAAHRKGTMRELAESLGHRIDVLLVATSTTGTIGGCEQYVREHGMDTRVVAVDAAGSVLFGGTAGARLLPGMGAGLVTELSSAVEPDEVVRVTDLQCVAGCRALARREGVLAGASSGGVVWALGQILPGLPDGTRVAAILHDGGGPYLETVHRDEWVLQNLGASAADVEDLVASLPPKGRPC</sequence>
<feature type="domain" description="Tryptophan synthase beta chain-like PALP" evidence="10">
    <location>
        <begin position="12"/>
        <end position="300"/>
    </location>
</feature>
<proteinExistence type="inferred from homology"/>
<dbReference type="SUPFAM" id="SSF53686">
    <property type="entry name" value="Tryptophan synthase beta subunit-like PLP-dependent enzymes"/>
    <property type="match status" value="1"/>
</dbReference>
<evidence type="ECO:0000256" key="9">
    <source>
        <dbReference type="ARBA" id="ARBA00022898"/>
    </source>
</evidence>
<dbReference type="CDD" id="cd01561">
    <property type="entry name" value="CBS_like"/>
    <property type="match status" value="1"/>
</dbReference>
<dbReference type="Gene3D" id="3.40.50.1100">
    <property type="match status" value="2"/>
</dbReference>
<dbReference type="Proteomes" id="UP000188342">
    <property type="component" value="Unassembled WGS sequence"/>
</dbReference>
<dbReference type="EC" id="2.5.1.140" evidence="6"/>
<comment type="function">
    <text evidence="2">Catalyzes the synthesis of N-((2S)-2-amino-2-carboxyethyl)-L-glutamate (ACEGA) from O-phospho-L-serine and L-glutamate. Involved in the biosynthesis of L-2,3-diaminopropionic acid (L-Dap), a precursor of staphyloferrin B and antibiotics.</text>
</comment>
<evidence type="ECO:0000256" key="2">
    <source>
        <dbReference type="ARBA" id="ARBA00004056"/>
    </source>
</evidence>
<reference evidence="11 12" key="1">
    <citation type="submission" date="2017-02" db="EMBL/GenBank/DDBJ databases">
        <authorList>
            <person name="Peterson S.W."/>
        </authorList>
    </citation>
    <scope>NUCLEOTIDE SEQUENCE [LARGE SCALE GENOMIC DNA]</scope>
    <source>
        <strain evidence="11 12">LSP_Lj1</strain>
    </source>
</reference>
<keyword evidence="9" id="KW-0663">Pyridoxal phosphate</keyword>
<gene>
    <name evidence="11" type="ORF">FM114_15025</name>
</gene>
<dbReference type="PANTHER" id="PTHR10314">
    <property type="entry name" value="CYSTATHIONINE BETA-SYNTHASE"/>
    <property type="match status" value="1"/>
</dbReference>
<comment type="subunit">
    <text evidence="5">Homodimer.</text>
</comment>
<dbReference type="InterPro" id="IPR001216">
    <property type="entry name" value="P-phosphate_BS"/>
</dbReference>
<dbReference type="GO" id="GO:0016765">
    <property type="term" value="F:transferase activity, transferring alkyl or aryl (other than methyl) groups"/>
    <property type="evidence" value="ECO:0007669"/>
    <property type="project" value="UniProtKB-ARBA"/>
</dbReference>
<dbReference type="GO" id="GO:0006535">
    <property type="term" value="P:cysteine biosynthetic process from serine"/>
    <property type="evidence" value="ECO:0007669"/>
    <property type="project" value="InterPro"/>
</dbReference>
<dbReference type="EMBL" id="FUKQ01000058">
    <property type="protein sequence ID" value="SJN44367.1"/>
    <property type="molecule type" value="Genomic_DNA"/>
</dbReference>
<dbReference type="NCBIfam" id="TIGR03945">
    <property type="entry name" value="PLP_SbnA_fam"/>
    <property type="match status" value="1"/>
</dbReference>
<comment type="cofactor">
    <cofactor evidence="1">
        <name>pyridoxal 5'-phosphate</name>
        <dbReference type="ChEBI" id="CHEBI:597326"/>
    </cofactor>
</comment>
<dbReference type="Pfam" id="PF00291">
    <property type="entry name" value="PALP"/>
    <property type="match status" value="1"/>
</dbReference>
<protein>
    <recommendedName>
        <fullName evidence="7">N-(2-amino-2-carboxyethyl)-L-glutamate synthase</fullName>
        <ecNumber evidence="6">2.5.1.140</ecNumber>
    </recommendedName>
</protein>
<dbReference type="InterPro" id="IPR036052">
    <property type="entry name" value="TrpB-like_PALP_sf"/>
</dbReference>
<dbReference type="STRING" id="1255658.FM114_15025"/>
<evidence type="ECO:0000259" key="10">
    <source>
        <dbReference type="Pfam" id="PF00291"/>
    </source>
</evidence>
<evidence type="ECO:0000256" key="3">
    <source>
        <dbReference type="ARBA" id="ARBA00004924"/>
    </source>
</evidence>
<dbReference type="InterPro" id="IPR023927">
    <property type="entry name" value="SbnA"/>
</dbReference>
<comment type="pathway">
    <text evidence="3">Siderophore biosynthesis.</text>
</comment>
<comment type="similarity">
    <text evidence="4">Belongs to the cysteine synthase/cystathionine beta-synthase family. SbnA subfamily.</text>
</comment>